<keyword evidence="2" id="KW-0479">Metal-binding</keyword>
<feature type="domain" description="4Fe-4S ferredoxin-type" evidence="8">
    <location>
        <begin position="302"/>
        <end position="331"/>
    </location>
</feature>
<dbReference type="Pfam" id="PF12838">
    <property type="entry name" value="Fer4_7"/>
    <property type="match status" value="1"/>
</dbReference>
<feature type="region of interest" description="Disordered" evidence="6">
    <location>
        <begin position="649"/>
        <end position="671"/>
    </location>
</feature>
<dbReference type="PANTHER" id="PTHR43687:SF4">
    <property type="entry name" value="BLR5484 PROTEIN"/>
    <property type="match status" value="1"/>
</dbReference>
<feature type="compositionally biased region" description="Basic and acidic residues" evidence="6">
    <location>
        <begin position="657"/>
        <end position="671"/>
    </location>
</feature>
<dbReference type="OrthoDB" id="9800445at2"/>
<dbReference type="Gene3D" id="3.30.70.20">
    <property type="match status" value="2"/>
</dbReference>
<keyword evidence="4" id="KW-0411">Iron-sulfur</keyword>
<dbReference type="Proteomes" id="UP000251075">
    <property type="component" value="Unassembled WGS sequence"/>
</dbReference>
<evidence type="ECO:0000256" key="5">
    <source>
        <dbReference type="PROSITE-ProRule" id="PRU00042"/>
    </source>
</evidence>
<keyword evidence="1" id="KW-0004">4Fe-4S</keyword>
<dbReference type="GO" id="GO:0051539">
    <property type="term" value="F:4 iron, 4 sulfur cluster binding"/>
    <property type="evidence" value="ECO:0007669"/>
    <property type="project" value="UniProtKB-KW"/>
</dbReference>
<dbReference type="InterPro" id="IPR013087">
    <property type="entry name" value="Znf_C2H2_type"/>
</dbReference>
<evidence type="ECO:0000256" key="2">
    <source>
        <dbReference type="ARBA" id="ARBA00022723"/>
    </source>
</evidence>
<dbReference type="PROSITE" id="PS00198">
    <property type="entry name" value="4FE4S_FER_1"/>
    <property type="match status" value="2"/>
</dbReference>
<sequence>MKFGGRRVLLCSCEGTMPLDAKAVAKALGAAPPDKTFTHLCRSQLEAYRAALAGGEPLLVACGQEAPLFQELAAAAGGEAPLCVDIRDRAGWSDDAKACAPKMAALLAEASLAIEATPSVTLTSEGRVLVLGKGQVALDAARRLGAERAVTCLLLPGHDADLVPPPVRGLGLFSGKPTKASGYLGAFSLSVSDIAGASPSARGALAFDAPVGERSLSADVVLDLSGETPLLSARDGWLAVKPGDAVALEKALAEIGVLVGEFEKPRWIRIDAALCAHSRNGQIACTRCLDVCPSGALTPKGDAATVDAHLCDGHGLCASTCPTGAIQFDVPAGNGLYKRLAALLETYGSGGGRRPVVLLHDAEHGAEMISALARFGHGLPAAVLPLAIPAVAALGPDLLLTALAKGAARVVVLVDPKRRDDLAPLRAAASLANRVVAALGWTSDVLVEVEADPVALGGLLAKQHGQGVDPAAEFLVLGGKRQTMSLALAHLHRHAPSPIEALDLELGDPFGAIAVDQAKCTLCMACVGACPAKALSGHPDKPSLGLLEANCVQCGLCRVTCPEKAVTLVPRLTFTSLAKTRQILKEEEPYPCVRCGKPFASKSAIERMVERMSTHSMFAQPGRLDLIRMCEDCRVVAQYELEERARPLAGAAPKVTRTTDDYLRERDGSDK</sequence>
<evidence type="ECO:0000256" key="1">
    <source>
        <dbReference type="ARBA" id="ARBA00022485"/>
    </source>
</evidence>
<keyword evidence="3" id="KW-0408">Iron</keyword>
<gene>
    <name evidence="9" type="ORF">CU669_09495</name>
</gene>
<comment type="caution">
    <text evidence="9">The sequence shown here is derived from an EMBL/GenBank/DDBJ whole genome shotgun (WGS) entry which is preliminary data.</text>
</comment>
<feature type="domain" description="C2H2-type" evidence="7">
    <location>
        <begin position="590"/>
        <end position="616"/>
    </location>
</feature>
<reference evidence="9 10" key="1">
    <citation type="submission" date="2017-11" db="EMBL/GenBank/DDBJ databases">
        <title>Draft genome sequence of magnetotactic bacterium Magnetospirillum kuznetsovii LBB-42.</title>
        <authorList>
            <person name="Grouzdev D.S."/>
            <person name="Rysina M.S."/>
            <person name="Baslerov R.V."/>
            <person name="Koziaeva V."/>
        </authorList>
    </citation>
    <scope>NUCLEOTIDE SEQUENCE [LARGE SCALE GENOMIC DNA]</scope>
    <source>
        <strain evidence="9 10">LBB-42</strain>
    </source>
</reference>
<dbReference type="SUPFAM" id="SSF54862">
    <property type="entry name" value="4Fe-4S ferredoxins"/>
    <property type="match status" value="1"/>
</dbReference>
<evidence type="ECO:0000256" key="6">
    <source>
        <dbReference type="SAM" id="MobiDB-lite"/>
    </source>
</evidence>
<evidence type="ECO:0000259" key="8">
    <source>
        <dbReference type="PROSITE" id="PS51379"/>
    </source>
</evidence>
<feature type="domain" description="4Fe-4S ferredoxin-type" evidence="8">
    <location>
        <begin position="542"/>
        <end position="571"/>
    </location>
</feature>
<keyword evidence="5" id="KW-0862">Zinc</keyword>
<dbReference type="InterPro" id="IPR050572">
    <property type="entry name" value="Fe-S_Ferredoxin"/>
</dbReference>
<name>A0A364NZA9_9PROT</name>
<evidence type="ECO:0000313" key="10">
    <source>
        <dbReference type="Proteomes" id="UP000251075"/>
    </source>
</evidence>
<evidence type="ECO:0000259" key="7">
    <source>
        <dbReference type="PROSITE" id="PS50157"/>
    </source>
</evidence>
<dbReference type="AlphaFoldDB" id="A0A364NZA9"/>
<protein>
    <submittedName>
        <fullName evidence="9">Ferredoxin</fullName>
    </submittedName>
</protein>
<evidence type="ECO:0000256" key="3">
    <source>
        <dbReference type="ARBA" id="ARBA00023004"/>
    </source>
</evidence>
<dbReference type="EMBL" id="PGTO01000005">
    <property type="protein sequence ID" value="RAU22340.1"/>
    <property type="molecule type" value="Genomic_DNA"/>
</dbReference>
<dbReference type="PROSITE" id="PS51379">
    <property type="entry name" value="4FE4S_FER_2"/>
    <property type="match status" value="3"/>
</dbReference>
<dbReference type="GO" id="GO:0008270">
    <property type="term" value="F:zinc ion binding"/>
    <property type="evidence" value="ECO:0007669"/>
    <property type="project" value="UniProtKB-KW"/>
</dbReference>
<dbReference type="InterPro" id="IPR017896">
    <property type="entry name" value="4Fe4S_Fe-S-bd"/>
</dbReference>
<evidence type="ECO:0000256" key="4">
    <source>
        <dbReference type="ARBA" id="ARBA00023014"/>
    </source>
</evidence>
<accession>A0A364NZA9</accession>
<dbReference type="Pfam" id="PF00037">
    <property type="entry name" value="Fer4"/>
    <property type="match status" value="1"/>
</dbReference>
<keyword evidence="5" id="KW-0863">Zinc-finger</keyword>
<proteinExistence type="predicted"/>
<evidence type="ECO:0000313" key="9">
    <source>
        <dbReference type="EMBL" id="RAU22340.1"/>
    </source>
</evidence>
<keyword evidence="10" id="KW-1185">Reference proteome</keyword>
<dbReference type="PROSITE" id="PS50157">
    <property type="entry name" value="ZINC_FINGER_C2H2_2"/>
    <property type="match status" value="1"/>
</dbReference>
<feature type="domain" description="4Fe-4S ferredoxin-type" evidence="8">
    <location>
        <begin position="511"/>
        <end position="540"/>
    </location>
</feature>
<dbReference type="InterPro" id="IPR017900">
    <property type="entry name" value="4Fe4S_Fe_S_CS"/>
</dbReference>
<organism evidence="9 10">
    <name type="scientific">Paramagnetospirillum kuznetsovii</name>
    <dbReference type="NCBI Taxonomy" id="2053833"/>
    <lineage>
        <taxon>Bacteria</taxon>
        <taxon>Pseudomonadati</taxon>
        <taxon>Pseudomonadota</taxon>
        <taxon>Alphaproteobacteria</taxon>
        <taxon>Rhodospirillales</taxon>
        <taxon>Magnetospirillaceae</taxon>
        <taxon>Paramagnetospirillum</taxon>
    </lineage>
</organism>
<dbReference type="PANTHER" id="PTHR43687">
    <property type="entry name" value="ADENYLYLSULFATE REDUCTASE, BETA SUBUNIT"/>
    <property type="match status" value="1"/>
</dbReference>